<dbReference type="PANTHER" id="PTHR42973">
    <property type="entry name" value="BINDING OXIDOREDUCTASE, PUTATIVE (AFU_ORTHOLOGUE AFUA_1G17690)-RELATED"/>
    <property type="match status" value="1"/>
</dbReference>
<sequence>MLLLLATCVQLMLKVVLAEPHYVADVPAQLLPLVSEAAAVNGTDGQGCHLACESLAATTSLDLVVHHHHHRAAIPARFASSCYAVQQHELIPLCVAEPLTAEGVAVAVGAATRHRCRFAVKSGGHSNALGTNARQSGVVIDLGRLDQIEVSGSGSGSSNGSSNGNGSSAVFIGPGNHWGRVYEELEPRGLAVAGGRVDSVGVGGFTVGGGVSFLSPRHGWAVDNVRSFEVVLPNGTITKCERQRQPRSLLCAARRRKQHSASSRASNSKRIRWSAQFWGSTDVHLISRPRRHPETSRHRGPPGAVVVVVPPRRALCRPSDACTAC</sequence>
<evidence type="ECO:0000313" key="8">
    <source>
        <dbReference type="Proteomes" id="UP000237441"/>
    </source>
</evidence>
<dbReference type="InterPro" id="IPR006094">
    <property type="entry name" value="Oxid_FAD_bind_N"/>
</dbReference>
<dbReference type="EMBL" id="JRHA01000001">
    <property type="protein sequence ID" value="PQK08987.1"/>
    <property type="molecule type" value="Genomic_DNA"/>
</dbReference>
<dbReference type="Gene3D" id="3.30.465.10">
    <property type="match status" value="1"/>
</dbReference>
<feature type="domain" description="FAD-binding PCMH-type" evidence="6">
    <location>
        <begin position="88"/>
        <end position="290"/>
    </location>
</feature>
<protein>
    <recommendedName>
        <fullName evidence="6">FAD-binding PCMH-type domain-containing protein</fullName>
    </recommendedName>
</protein>
<proteinExistence type="inferred from homology"/>
<dbReference type="InterPro" id="IPR016169">
    <property type="entry name" value="FAD-bd_PCMH_sub2"/>
</dbReference>
<dbReference type="SUPFAM" id="SSF56176">
    <property type="entry name" value="FAD-binding/transporter-associated domain-like"/>
    <property type="match status" value="1"/>
</dbReference>
<gene>
    <name evidence="7" type="ORF">BB8028_0001g10580</name>
</gene>
<dbReference type="InterPro" id="IPR050416">
    <property type="entry name" value="FAD-linked_Oxidoreductase"/>
</dbReference>
<feature type="chain" id="PRO_5015603505" description="FAD-binding PCMH-type domain-containing protein" evidence="5">
    <location>
        <begin position="19"/>
        <end position="325"/>
    </location>
</feature>
<evidence type="ECO:0000256" key="3">
    <source>
        <dbReference type="ARBA" id="ARBA00022827"/>
    </source>
</evidence>
<dbReference type="PANTHER" id="PTHR42973:SF13">
    <property type="entry name" value="FAD-BINDING PCMH-TYPE DOMAIN-CONTAINING PROTEIN"/>
    <property type="match status" value="1"/>
</dbReference>
<evidence type="ECO:0000313" key="7">
    <source>
        <dbReference type="EMBL" id="PQK08987.1"/>
    </source>
</evidence>
<accession>A0A2S7XYK9</accession>
<dbReference type="PROSITE" id="PS51387">
    <property type="entry name" value="FAD_PCMH"/>
    <property type="match status" value="1"/>
</dbReference>
<evidence type="ECO:0000256" key="5">
    <source>
        <dbReference type="SAM" id="SignalP"/>
    </source>
</evidence>
<dbReference type="Pfam" id="PF01565">
    <property type="entry name" value="FAD_binding_4"/>
    <property type="match status" value="1"/>
</dbReference>
<name>A0A2S7XYK9_BEABA</name>
<dbReference type="GO" id="GO:0071949">
    <property type="term" value="F:FAD binding"/>
    <property type="evidence" value="ECO:0007669"/>
    <property type="project" value="InterPro"/>
</dbReference>
<keyword evidence="2" id="KW-0285">Flavoprotein</keyword>
<comment type="caution">
    <text evidence="7">The sequence shown here is derived from an EMBL/GenBank/DDBJ whole genome shotgun (WGS) entry which is preliminary data.</text>
</comment>
<evidence type="ECO:0000256" key="4">
    <source>
        <dbReference type="ARBA" id="ARBA00023002"/>
    </source>
</evidence>
<dbReference type="OrthoDB" id="2151789at2759"/>
<evidence type="ECO:0000256" key="2">
    <source>
        <dbReference type="ARBA" id="ARBA00022630"/>
    </source>
</evidence>
<reference evidence="7 8" key="1">
    <citation type="submission" date="2016-07" db="EMBL/GenBank/DDBJ databases">
        <title>Comparative genomics of the entomopathogenic fungus Beauveria bassiana.</title>
        <authorList>
            <person name="Valero Jimenez C.A."/>
            <person name="Zwaan B.J."/>
            <person name="Van Kan J.A."/>
            <person name="Takken W."/>
            <person name="Debets A.J."/>
            <person name="Schoustra S.E."/>
            <person name="Koenraadt C.J."/>
        </authorList>
    </citation>
    <scope>NUCLEOTIDE SEQUENCE [LARGE SCALE GENOMIC DNA]</scope>
    <source>
        <strain evidence="7 8">ARSEF 8028</strain>
    </source>
</reference>
<dbReference type="AlphaFoldDB" id="A0A2S7XYK9"/>
<comment type="similarity">
    <text evidence="1">Belongs to the oxygen-dependent FAD-linked oxidoreductase family.</text>
</comment>
<dbReference type="InterPro" id="IPR036318">
    <property type="entry name" value="FAD-bd_PCMH-like_sf"/>
</dbReference>
<feature type="signal peptide" evidence="5">
    <location>
        <begin position="1"/>
        <end position="18"/>
    </location>
</feature>
<keyword evidence="5" id="KW-0732">Signal</keyword>
<dbReference type="GO" id="GO:0016491">
    <property type="term" value="F:oxidoreductase activity"/>
    <property type="evidence" value="ECO:0007669"/>
    <property type="project" value="UniProtKB-KW"/>
</dbReference>
<dbReference type="Proteomes" id="UP000237441">
    <property type="component" value="Unassembled WGS sequence"/>
</dbReference>
<keyword evidence="4" id="KW-0560">Oxidoreductase</keyword>
<evidence type="ECO:0000256" key="1">
    <source>
        <dbReference type="ARBA" id="ARBA00005466"/>
    </source>
</evidence>
<organism evidence="7 8">
    <name type="scientific">Beauveria bassiana</name>
    <name type="common">White muscardine disease fungus</name>
    <name type="synonym">Tritirachium shiotae</name>
    <dbReference type="NCBI Taxonomy" id="176275"/>
    <lineage>
        <taxon>Eukaryota</taxon>
        <taxon>Fungi</taxon>
        <taxon>Dikarya</taxon>
        <taxon>Ascomycota</taxon>
        <taxon>Pezizomycotina</taxon>
        <taxon>Sordariomycetes</taxon>
        <taxon>Hypocreomycetidae</taxon>
        <taxon>Hypocreales</taxon>
        <taxon>Cordycipitaceae</taxon>
        <taxon>Beauveria</taxon>
    </lineage>
</organism>
<keyword evidence="3" id="KW-0274">FAD</keyword>
<dbReference type="InterPro" id="IPR016166">
    <property type="entry name" value="FAD-bd_PCMH"/>
</dbReference>
<evidence type="ECO:0000259" key="6">
    <source>
        <dbReference type="PROSITE" id="PS51387"/>
    </source>
</evidence>